<evidence type="ECO:0000256" key="2">
    <source>
        <dbReference type="ARBA" id="ARBA00022552"/>
    </source>
</evidence>
<evidence type="ECO:0000256" key="9">
    <source>
        <dbReference type="SAM" id="MobiDB-lite"/>
    </source>
</evidence>
<gene>
    <name evidence="10" type="ORF">Plil01_000503500</name>
</gene>
<proteinExistence type="inferred from homology"/>
<evidence type="ECO:0000256" key="8">
    <source>
        <dbReference type="ARBA" id="ARBA00074442"/>
    </source>
</evidence>
<evidence type="ECO:0000256" key="1">
    <source>
        <dbReference type="ARBA" id="ARBA00004604"/>
    </source>
</evidence>
<dbReference type="AlphaFoldDB" id="A0A9W6TKE7"/>
<evidence type="ECO:0000313" key="10">
    <source>
        <dbReference type="EMBL" id="GMF14964.1"/>
    </source>
</evidence>
<sequence length="486" mass="53474">MGKAKAKSAPVSEAEQRLAQDVFQLKPQPKNKRKQQKGAQQSALKLKAAWVDDDDEDVQVNLEEPQLRKLRKTEKDTVVDGKELHRRLKTYYQGAHGSVSWADPKNFLGDRQADSDDSDNEEEAELIRSTGKMLEVSGELLPQGTLDVARMKDANQHAPSNAVIQSVQFHSNGQLMLTAGLDKTLHLFQVDGSNNANIENVFVKDLPITDAKFTCGGQRAVLSGPRQYFFSYDIEAGKITKIPGLYGRKEKKREKFVVSDNGETIVFLGSSGYLDVLSADSYQSIGTLKMSGEVTSAVFCENDNYLLSTGSDGQIYKFDMRTRRCVFVHDDEGSLGNHALAAGGKYYAAGSKSGVVNIYDNAGLTAKPKPRKALMNLTTRVDHLKFNTTSEILAMASTDEKDSLKLVHVPSQTVFANWPTAHTPLHYVSAMDFSPNSGYFAVGNARGRVLLCKDAEWAKLADLFVTEAHVVDVVVATGGYSRHVRD</sequence>
<dbReference type="SUPFAM" id="SSF50978">
    <property type="entry name" value="WD40 repeat-like"/>
    <property type="match status" value="1"/>
</dbReference>
<keyword evidence="5" id="KW-0677">Repeat</keyword>
<dbReference type="InterPro" id="IPR045161">
    <property type="entry name" value="Utp18"/>
</dbReference>
<reference evidence="10" key="1">
    <citation type="submission" date="2023-04" db="EMBL/GenBank/DDBJ databases">
        <title>Phytophthora lilii NBRC 32176.</title>
        <authorList>
            <person name="Ichikawa N."/>
            <person name="Sato H."/>
            <person name="Tonouchi N."/>
        </authorList>
    </citation>
    <scope>NUCLEOTIDE SEQUENCE</scope>
    <source>
        <strain evidence="10">NBRC 32176</strain>
    </source>
</reference>
<keyword evidence="3" id="KW-0597">Phosphoprotein</keyword>
<keyword evidence="11" id="KW-1185">Reference proteome</keyword>
<dbReference type="InterPro" id="IPR015943">
    <property type="entry name" value="WD40/YVTN_repeat-like_dom_sf"/>
</dbReference>
<dbReference type="Gene3D" id="2.130.10.10">
    <property type="entry name" value="YVTN repeat-like/Quinoprotein amine dehydrogenase"/>
    <property type="match status" value="1"/>
</dbReference>
<dbReference type="InterPro" id="IPR036322">
    <property type="entry name" value="WD40_repeat_dom_sf"/>
</dbReference>
<keyword evidence="4" id="KW-0853">WD repeat</keyword>
<keyword evidence="2" id="KW-0698">rRNA processing</keyword>
<dbReference type="GO" id="GO:0034388">
    <property type="term" value="C:Pwp2p-containing subcomplex of 90S preribosome"/>
    <property type="evidence" value="ECO:0007669"/>
    <property type="project" value="TreeGrafter"/>
</dbReference>
<evidence type="ECO:0000256" key="3">
    <source>
        <dbReference type="ARBA" id="ARBA00022553"/>
    </source>
</evidence>
<dbReference type="SMART" id="SM00320">
    <property type="entry name" value="WD40"/>
    <property type="match status" value="4"/>
</dbReference>
<dbReference type="FunFam" id="2.130.10.10:FF:000121">
    <property type="entry name" value="U3 small nucleolar RNA-associated protein 18 homolog"/>
    <property type="match status" value="1"/>
</dbReference>
<evidence type="ECO:0000256" key="4">
    <source>
        <dbReference type="ARBA" id="ARBA00022574"/>
    </source>
</evidence>
<evidence type="ECO:0000313" key="11">
    <source>
        <dbReference type="Proteomes" id="UP001165083"/>
    </source>
</evidence>
<evidence type="ECO:0000256" key="7">
    <source>
        <dbReference type="ARBA" id="ARBA00025767"/>
    </source>
</evidence>
<dbReference type="InterPro" id="IPR001680">
    <property type="entry name" value="WD40_rpt"/>
</dbReference>
<accession>A0A9W6TKE7</accession>
<name>A0A9W6TKE7_9STRA</name>
<dbReference type="PANTHER" id="PTHR18359:SF0">
    <property type="entry name" value="U3 SMALL NUCLEOLAR RNA-ASSOCIATED PROTEIN 18 HOMOLOG"/>
    <property type="match status" value="1"/>
</dbReference>
<comment type="similarity">
    <text evidence="7">Belongs to the WD repeat UTP18 family.</text>
</comment>
<dbReference type="GO" id="GO:0006364">
    <property type="term" value="P:rRNA processing"/>
    <property type="evidence" value="ECO:0007669"/>
    <property type="project" value="UniProtKB-KW"/>
</dbReference>
<comment type="caution">
    <text evidence="10">The sequence shown here is derived from an EMBL/GenBank/DDBJ whole genome shotgun (WGS) entry which is preliminary data.</text>
</comment>
<dbReference type="Pfam" id="PF00400">
    <property type="entry name" value="WD40"/>
    <property type="match status" value="2"/>
</dbReference>
<organism evidence="10 11">
    <name type="scientific">Phytophthora lilii</name>
    <dbReference type="NCBI Taxonomy" id="2077276"/>
    <lineage>
        <taxon>Eukaryota</taxon>
        <taxon>Sar</taxon>
        <taxon>Stramenopiles</taxon>
        <taxon>Oomycota</taxon>
        <taxon>Peronosporomycetes</taxon>
        <taxon>Peronosporales</taxon>
        <taxon>Peronosporaceae</taxon>
        <taxon>Phytophthora</taxon>
    </lineage>
</organism>
<comment type="subcellular location">
    <subcellularLocation>
        <location evidence="1">Nucleus</location>
        <location evidence="1">Nucleolus</location>
    </subcellularLocation>
</comment>
<dbReference type="Proteomes" id="UP001165083">
    <property type="component" value="Unassembled WGS sequence"/>
</dbReference>
<evidence type="ECO:0000256" key="6">
    <source>
        <dbReference type="ARBA" id="ARBA00023242"/>
    </source>
</evidence>
<dbReference type="GO" id="GO:0032040">
    <property type="term" value="C:small-subunit processome"/>
    <property type="evidence" value="ECO:0007669"/>
    <property type="project" value="TreeGrafter"/>
</dbReference>
<dbReference type="OrthoDB" id="1935146at2759"/>
<dbReference type="PANTHER" id="PTHR18359">
    <property type="entry name" value="WD-REPEAT PROTEIN-RELATED"/>
    <property type="match status" value="1"/>
</dbReference>
<dbReference type="EMBL" id="BSXW01000211">
    <property type="protein sequence ID" value="GMF14964.1"/>
    <property type="molecule type" value="Genomic_DNA"/>
</dbReference>
<evidence type="ECO:0000256" key="5">
    <source>
        <dbReference type="ARBA" id="ARBA00022737"/>
    </source>
</evidence>
<keyword evidence="6" id="KW-0539">Nucleus</keyword>
<feature type="region of interest" description="Disordered" evidence="9">
    <location>
        <begin position="102"/>
        <end position="122"/>
    </location>
</feature>
<feature type="region of interest" description="Disordered" evidence="9">
    <location>
        <begin position="1"/>
        <end position="43"/>
    </location>
</feature>
<protein>
    <recommendedName>
        <fullName evidence="8">U3 small nucleolar RNA-associated protein 18 homolog</fullName>
    </recommendedName>
</protein>